<gene>
    <name evidence="1" type="ORF">IS491_17370</name>
</gene>
<dbReference type="Proteomes" id="UP000631418">
    <property type="component" value="Unassembled WGS sequence"/>
</dbReference>
<reference evidence="1" key="1">
    <citation type="submission" date="2020-11" db="EMBL/GenBank/DDBJ databases">
        <authorList>
            <person name="Thieme N."/>
            <person name="Liebl W."/>
            <person name="Zverlov V."/>
        </authorList>
    </citation>
    <scope>NUCLEOTIDE SEQUENCE</scope>
    <source>
        <strain evidence="1">NT08</strain>
    </source>
</reference>
<accession>A0AAE2RRT7</accession>
<evidence type="ECO:0000313" key="1">
    <source>
        <dbReference type="EMBL" id="MBF7810392.1"/>
    </source>
</evidence>
<proteinExistence type="predicted"/>
<dbReference type="AlphaFoldDB" id="A0AAE2RRT7"/>
<dbReference type="OMA" id="MDSEGMW"/>
<sequence length="390" mass="45918">MKFFNKLFGNKPDLKCQDESGIDSAQLHRDDIVTNEKKEEVKYNKLNNILKEYIKWSKEPCREDESLDILKIFGNDEFQELYVYVKENSNNDNVLHTLKGLGISLNEMDISKACATAHYCGMLIEHSNILDIGDNLVDLFEKVVNLSTECLNRFENIENVDWADLLKSYPDEVKAYHGAEMLTIAVMAVITRSHGSRYYLRKKKLYEKLELLKPYIKSMVYVPIVHDACYDFKVLVLNPNTKKGFWMKVFDVHNCFYLMTLLEIELYKKGWLTDYEIKDYTFSQEIYDTAIGAYYPKRSYDIVGHASYQNYQAINDKENNWTIRHMIFGEMPPEYIPKYKGFPVIIIKEDPLKGRRSWDSYFIFKCHQALSPRIEILECLTDQEVEEWLS</sequence>
<evidence type="ECO:0000313" key="2">
    <source>
        <dbReference type="Proteomes" id="UP000631418"/>
    </source>
</evidence>
<dbReference type="RefSeq" id="WP_012059026.1">
    <property type="nucleotide sequence ID" value="NZ_CP073279.1"/>
</dbReference>
<name>A0AAE2RRT7_CLOBE</name>
<comment type="caution">
    <text evidence="1">The sequence shown here is derived from an EMBL/GenBank/DDBJ whole genome shotgun (WGS) entry which is preliminary data.</text>
</comment>
<dbReference type="EMBL" id="JADOEF010000001">
    <property type="protein sequence ID" value="MBF7810392.1"/>
    <property type="molecule type" value="Genomic_DNA"/>
</dbReference>
<protein>
    <submittedName>
        <fullName evidence="1">Uncharacterized protein</fullName>
    </submittedName>
</protein>
<organism evidence="1 2">
    <name type="scientific">Clostridium beijerinckii</name>
    <name type="common">Clostridium MP</name>
    <dbReference type="NCBI Taxonomy" id="1520"/>
    <lineage>
        <taxon>Bacteria</taxon>
        <taxon>Bacillati</taxon>
        <taxon>Bacillota</taxon>
        <taxon>Clostridia</taxon>
        <taxon>Eubacteriales</taxon>
        <taxon>Clostridiaceae</taxon>
        <taxon>Clostridium</taxon>
    </lineage>
</organism>